<dbReference type="SMART" id="SM00460">
    <property type="entry name" value="TGc"/>
    <property type="match status" value="1"/>
</dbReference>
<keyword evidence="1" id="KW-0472">Membrane</keyword>
<sequence>MKYVKKLLYLFLGILSLLNLIIIISAFNPDFSDRLSDFLYSHDILPQETLQEEIEVPKELSVSDAAGDTHAYTSDELLSDISEIGKDDLPEDGSYIPPEKSVVEVPEEVADKSGYVPVQDTNEQVDDNEAQDLENQLAYGETGDGLTFNTELYPYYGMLDAPLQKLYRQIYANAMALNGIFTPVEKVGIQQLRNVFMAVFNDHPEIFWMDSAYRGRFSAGGICMQIVLQFNQTADNLSASKAEFEEAAEEILSGARNMGSDYEKEVYVHDALLDRIQYNMAAPLNQTAYSALVNEQTVCAGYARAFQYLMEQLGVPCYYCTGYAGQNHAWNIIKLDGEFYNVDSTWNDTDPNTYDYFNKTDGYFAVTHVREDLSVYLPACNGQKYQAQENEAQSASDSRRSLDDIGFSSDAVLTGLEDYYQNCYNNIMQSGGSVQFQNVVDSADLWQQCYDAYNSGVYADAYMNQVLSELNASSCQVDVQAEELSGGKVLLTHNITVNY</sequence>
<feature type="transmembrane region" description="Helical" evidence="1">
    <location>
        <begin position="7"/>
        <end position="27"/>
    </location>
</feature>
<keyword evidence="1" id="KW-1133">Transmembrane helix</keyword>
<dbReference type="Pfam" id="PF01841">
    <property type="entry name" value="Transglut_core"/>
    <property type="match status" value="1"/>
</dbReference>
<dbReference type="RefSeq" id="WP_342759915.1">
    <property type="nucleotide sequence ID" value="NZ_CP146256.1"/>
</dbReference>
<dbReference type="Proteomes" id="UP001451571">
    <property type="component" value="Chromosome"/>
</dbReference>
<dbReference type="EMBL" id="CP146256">
    <property type="protein sequence ID" value="XAH76336.1"/>
    <property type="molecule type" value="Genomic_DNA"/>
</dbReference>
<keyword evidence="1" id="KW-0812">Transmembrane</keyword>
<evidence type="ECO:0000259" key="2">
    <source>
        <dbReference type="SMART" id="SM00460"/>
    </source>
</evidence>
<dbReference type="InterPro" id="IPR002931">
    <property type="entry name" value="Transglutaminase-like"/>
</dbReference>
<proteinExistence type="predicted"/>
<keyword evidence="4" id="KW-1185">Reference proteome</keyword>
<accession>A0ABZ3F4D1</accession>
<name>A0ABZ3F4D1_9FIRM</name>
<protein>
    <submittedName>
        <fullName evidence="3">Transglutaminase domain-containing protein</fullName>
    </submittedName>
</protein>
<evidence type="ECO:0000313" key="4">
    <source>
        <dbReference type="Proteomes" id="UP001451571"/>
    </source>
</evidence>
<organism evidence="3 4">
    <name type="scientific">Kineothrix sedimenti</name>
    <dbReference type="NCBI Taxonomy" id="3123317"/>
    <lineage>
        <taxon>Bacteria</taxon>
        <taxon>Bacillati</taxon>
        <taxon>Bacillota</taxon>
        <taxon>Clostridia</taxon>
        <taxon>Lachnospirales</taxon>
        <taxon>Lachnospiraceae</taxon>
        <taxon>Kineothrix</taxon>
    </lineage>
</organism>
<evidence type="ECO:0000313" key="3">
    <source>
        <dbReference type="EMBL" id="XAH76336.1"/>
    </source>
</evidence>
<gene>
    <name evidence="3" type="ORF">V6984_11425</name>
</gene>
<feature type="domain" description="Transglutaminase-like" evidence="2">
    <location>
        <begin position="291"/>
        <end position="346"/>
    </location>
</feature>
<dbReference type="Gene3D" id="3.10.620.30">
    <property type="match status" value="1"/>
</dbReference>
<evidence type="ECO:0000256" key="1">
    <source>
        <dbReference type="SAM" id="Phobius"/>
    </source>
</evidence>
<reference evidence="3 4" key="1">
    <citation type="submission" date="2024-02" db="EMBL/GenBank/DDBJ databases">
        <title>Bacterial strain from lacustrine sediment.</title>
        <authorList>
            <person name="Petit C."/>
            <person name="Fadhlaoui K."/>
        </authorList>
    </citation>
    <scope>NUCLEOTIDE SEQUENCE [LARGE SCALE GENOMIC DNA]</scope>
    <source>
        <strain evidence="3 4">IPX-CK</strain>
    </source>
</reference>
<dbReference type="SUPFAM" id="SSF54001">
    <property type="entry name" value="Cysteine proteinases"/>
    <property type="match status" value="1"/>
</dbReference>
<dbReference type="InterPro" id="IPR038765">
    <property type="entry name" value="Papain-like_cys_pep_sf"/>
</dbReference>